<feature type="region of interest" description="Disordered" evidence="1">
    <location>
        <begin position="104"/>
        <end position="123"/>
    </location>
</feature>
<dbReference type="AlphaFoldDB" id="A0A9P0HUR5"/>
<evidence type="ECO:0000313" key="2">
    <source>
        <dbReference type="EMBL" id="CAH1408396.1"/>
    </source>
</evidence>
<protein>
    <submittedName>
        <fullName evidence="2">Uncharacterized protein</fullName>
    </submittedName>
</protein>
<keyword evidence="3" id="KW-1185">Reference proteome</keyword>
<gene>
    <name evidence="2" type="ORF">NEZAVI_LOCUS15932</name>
</gene>
<reference evidence="2" key="1">
    <citation type="submission" date="2022-01" db="EMBL/GenBank/DDBJ databases">
        <authorList>
            <person name="King R."/>
        </authorList>
    </citation>
    <scope>NUCLEOTIDE SEQUENCE</scope>
</reference>
<name>A0A9P0HUR5_NEZVI</name>
<evidence type="ECO:0000313" key="3">
    <source>
        <dbReference type="Proteomes" id="UP001152798"/>
    </source>
</evidence>
<proteinExistence type="predicted"/>
<dbReference type="EMBL" id="CAKMRH010000001">
    <property type="protein sequence ID" value="CAH1408396.1"/>
    <property type="molecule type" value="Genomic_DNA"/>
</dbReference>
<evidence type="ECO:0000256" key="1">
    <source>
        <dbReference type="SAM" id="MobiDB-lite"/>
    </source>
</evidence>
<accession>A0A9P0HUR5</accession>
<comment type="caution">
    <text evidence="2">The sequence shown here is derived from an EMBL/GenBank/DDBJ whole genome shotgun (WGS) entry which is preliminary data.</text>
</comment>
<dbReference type="Proteomes" id="UP001152798">
    <property type="component" value="Unassembled WGS sequence"/>
</dbReference>
<sequence length="123" mass="14383">MNEQQSEIDQPISIANRVFFSVSRVLKSRRVARNLKLSVRSVERFERIILSTIRRRKTYKEQRTETGQAISHNIKAMRLRWAEHISRSNLSGSLYTVKNASKVDGDHVEGQKPRWMIESTKTQ</sequence>
<organism evidence="2 3">
    <name type="scientific">Nezara viridula</name>
    <name type="common">Southern green stink bug</name>
    <name type="synonym">Cimex viridulus</name>
    <dbReference type="NCBI Taxonomy" id="85310"/>
    <lineage>
        <taxon>Eukaryota</taxon>
        <taxon>Metazoa</taxon>
        <taxon>Ecdysozoa</taxon>
        <taxon>Arthropoda</taxon>
        <taxon>Hexapoda</taxon>
        <taxon>Insecta</taxon>
        <taxon>Pterygota</taxon>
        <taxon>Neoptera</taxon>
        <taxon>Paraneoptera</taxon>
        <taxon>Hemiptera</taxon>
        <taxon>Heteroptera</taxon>
        <taxon>Panheteroptera</taxon>
        <taxon>Pentatomomorpha</taxon>
        <taxon>Pentatomoidea</taxon>
        <taxon>Pentatomidae</taxon>
        <taxon>Pentatominae</taxon>
        <taxon>Nezara</taxon>
    </lineage>
</organism>